<protein>
    <submittedName>
        <fullName evidence="1">Uncharacterized protein</fullName>
    </submittedName>
</protein>
<accession>A0A0G0H114</accession>
<reference evidence="1 2" key="1">
    <citation type="journal article" date="2015" name="Nature">
        <title>rRNA introns, odd ribosomes, and small enigmatic genomes across a large radiation of phyla.</title>
        <authorList>
            <person name="Brown C.T."/>
            <person name="Hug L.A."/>
            <person name="Thomas B.C."/>
            <person name="Sharon I."/>
            <person name="Castelle C.J."/>
            <person name="Singh A."/>
            <person name="Wilkins M.J."/>
            <person name="Williams K.H."/>
            <person name="Banfield J.F."/>
        </authorList>
    </citation>
    <scope>NUCLEOTIDE SEQUENCE [LARGE SCALE GENOMIC DNA]</scope>
</reference>
<dbReference type="Proteomes" id="UP000034701">
    <property type="component" value="Unassembled WGS sequence"/>
</dbReference>
<evidence type="ECO:0000313" key="2">
    <source>
        <dbReference type="Proteomes" id="UP000034701"/>
    </source>
</evidence>
<proteinExistence type="predicted"/>
<sequence length="93" mass="10968">MSKPLLPWDSPEDTNHPQLVWRSKLDDRYLIEAHRIDNRNGKIFAFDHNKNDQEIFSMDVGLSYGAMFGPDVADVQEWQEKVIDFIDNIYNKQ</sequence>
<gene>
    <name evidence="1" type="ORF">US45_C0025G0008</name>
</gene>
<comment type="caution">
    <text evidence="1">The sequence shown here is derived from an EMBL/GenBank/DDBJ whole genome shotgun (WGS) entry which is preliminary data.</text>
</comment>
<organism evidence="1 2">
    <name type="scientific">Candidatus Nomurabacteria bacterium GW2011_GWA1_37_20</name>
    <dbReference type="NCBI Taxonomy" id="1618729"/>
    <lineage>
        <taxon>Bacteria</taxon>
        <taxon>Candidatus Nomuraibacteriota</taxon>
    </lineage>
</organism>
<dbReference type="EMBL" id="LBTA01000025">
    <property type="protein sequence ID" value="KKQ32205.1"/>
    <property type="molecule type" value="Genomic_DNA"/>
</dbReference>
<name>A0A0G0H114_9BACT</name>
<evidence type="ECO:0000313" key="1">
    <source>
        <dbReference type="EMBL" id="KKQ32205.1"/>
    </source>
</evidence>
<dbReference type="AlphaFoldDB" id="A0A0G0H114"/>